<dbReference type="RefSeq" id="WP_197005791.1">
    <property type="nucleotide sequence ID" value="NZ_BONS01000011.1"/>
</dbReference>
<dbReference type="AlphaFoldDB" id="A0A8J7KMF8"/>
<keyword evidence="3" id="KW-1185">Reference proteome</keyword>
<evidence type="ECO:0000313" key="2">
    <source>
        <dbReference type="EMBL" id="MBG6139101.1"/>
    </source>
</evidence>
<accession>A0A8J7KMF8</accession>
<comment type="caution">
    <text evidence="2">The sequence shown here is derived from an EMBL/GenBank/DDBJ whole genome shotgun (WGS) entry which is preliminary data.</text>
</comment>
<sequence length="222" mass="23150">MDKFDATTTTAKRRRGPWILGALAIVLVGGVATTVATAPRDGHQVSPRSGGQSSGDVQPTVNRPAISPEPGVSPPPGVPAAGATIPGTSTAEVTSKLASVFGVSFTDDGTVSYYVKFVKPGTDREISMVTSHPRGDTTGPLSGLACRILRPAMVVDRAVLTDIETCLAPALNGTEQTDVPAWLDKNASGVQENKPQTVAFARFNLFVSRNGADILDVRLLAR</sequence>
<feature type="region of interest" description="Disordered" evidence="1">
    <location>
        <begin position="39"/>
        <end position="86"/>
    </location>
</feature>
<evidence type="ECO:0000256" key="1">
    <source>
        <dbReference type="SAM" id="MobiDB-lite"/>
    </source>
</evidence>
<name>A0A8J7KMF8_9ACTN</name>
<reference evidence="2" key="1">
    <citation type="submission" date="2020-11" db="EMBL/GenBank/DDBJ databases">
        <title>Sequencing the genomes of 1000 actinobacteria strains.</title>
        <authorList>
            <person name="Klenk H.-P."/>
        </authorList>
    </citation>
    <scope>NUCLEOTIDE SEQUENCE</scope>
    <source>
        <strain evidence="2">DSM 45356</strain>
    </source>
</reference>
<dbReference type="Proteomes" id="UP000622552">
    <property type="component" value="Unassembled WGS sequence"/>
</dbReference>
<protein>
    <submittedName>
        <fullName evidence="2">Uncharacterized protein</fullName>
    </submittedName>
</protein>
<organism evidence="2 3">
    <name type="scientific">Longispora fulva</name>
    <dbReference type="NCBI Taxonomy" id="619741"/>
    <lineage>
        <taxon>Bacteria</taxon>
        <taxon>Bacillati</taxon>
        <taxon>Actinomycetota</taxon>
        <taxon>Actinomycetes</taxon>
        <taxon>Micromonosporales</taxon>
        <taxon>Micromonosporaceae</taxon>
        <taxon>Longispora</taxon>
    </lineage>
</organism>
<dbReference type="EMBL" id="JADOUF010000001">
    <property type="protein sequence ID" value="MBG6139101.1"/>
    <property type="molecule type" value="Genomic_DNA"/>
</dbReference>
<gene>
    <name evidence="2" type="ORF">IW245_005295</name>
</gene>
<feature type="compositionally biased region" description="Polar residues" evidence="1">
    <location>
        <begin position="46"/>
        <end position="61"/>
    </location>
</feature>
<evidence type="ECO:0000313" key="3">
    <source>
        <dbReference type="Proteomes" id="UP000622552"/>
    </source>
</evidence>
<proteinExistence type="predicted"/>